<dbReference type="InterPro" id="IPR014721">
    <property type="entry name" value="Ribsml_uS5_D2-typ_fold_subgr"/>
</dbReference>
<comment type="similarity">
    <text evidence="6">Belongs to the RnpA family.</text>
</comment>
<dbReference type="InterPro" id="IPR000100">
    <property type="entry name" value="RNase_P"/>
</dbReference>
<dbReference type="PANTHER" id="PTHR33992">
    <property type="entry name" value="RIBONUCLEASE P PROTEIN COMPONENT"/>
    <property type="match status" value="1"/>
</dbReference>
<evidence type="ECO:0000256" key="5">
    <source>
        <dbReference type="ARBA" id="ARBA00022884"/>
    </source>
</evidence>
<proteinExistence type="inferred from homology"/>
<sequence length="193" mass="21742">MCTENGTHWSRKEAANSPLPLLRSLVVLPNETSVPAEEAQARAGTRLFAKEREFRGQADARTPPPQRPRAPLVLMPSARRTMSRADFARLEKTKSRRIPGSLFLLSASPLPSENAPRWACVVSKKIASRATVRNRIKRQCRESARTHVDDVSEPLALVFRAKKEAVRATFADVDRDIRSLIEKLHRVRYNALP</sequence>
<comment type="function">
    <text evidence="6">RNaseP catalyzes the removal of the 5'-leader sequence from pre-tRNA to produce the mature 5'-terminus. It can also cleave other RNA substrates such as 4.5S RNA. The protein component plays an auxiliary but essential role in vivo by binding to the 5'-leader sequence and broadening the substrate specificity of the ribozyme.</text>
</comment>
<evidence type="ECO:0000256" key="7">
    <source>
        <dbReference type="NCBIfam" id="TIGR00188"/>
    </source>
</evidence>
<dbReference type="GO" id="GO:0030677">
    <property type="term" value="C:ribonuclease P complex"/>
    <property type="evidence" value="ECO:0007669"/>
    <property type="project" value="TreeGrafter"/>
</dbReference>
<dbReference type="Proteomes" id="UP000177958">
    <property type="component" value="Unassembled WGS sequence"/>
</dbReference>
<name>A0A1F6DAM3_9BACT</name>
<dbReference type="NCBIfam" id="TIGR00188">
    <property type="entry name" value="rnpA"/>
    <property type="match status" value="1"/>
</dbReference>
<dbReference type="HAMAP" id="MF_00227">
    <property type="entry name" value="RNase_P"/>
    <property type="match status" value="1"/>
</dbReference>
<reference evidence="8 9" key="1">
    <citation type="journal article" date="2016" name="Nat. Commun.">
        <title>Thousands of microbial genomes shed light on interconnected biogeochemical processes in an aquifer system.</title>
        <authorList>
            <person name="Anantharaman K."/>
            <person name="Brown C.T."/>
            <person name="Hug L.A."/>
            <person name="Sharon I."/>
            <person name="Castelle C.J."/>
            <person name="Probst A.J."/>
            <person name="Thomas B.C."/>
            <person name="Singh A."/>
            <person name="Wilkins M.J."/>
            <person name="Karaoz U."/>
            <person name="Brodie E.L."/>
            <person name="Williams K.H."/>
            <person name="Hubbard S.S."/>
            <person name="Banfield J.F."/>
        </authorList>
    </citation>
    <scope>NUCLEOTIDE SEQUENCE [LARGE SCALE GENOMIC DNA]</scope>
</reference>
<dbReference type="InterPro" id="IPR020568">
    <property type="entry name" value="Ribosomal_Su5_D2-typ_SF"/>
</dbReference>
<comment type="caution">
    <text evidence="8">The sequence shown here is derived from an EMBL/GenBank/DDBJ whole genome shotgun (WGS) entry which is preliminary data.</text>
</comment>
<comment type="subunit">
    <text evidence="6">Consists of a catalytic RNA component (M1 or rnpB) and a protein subunit.</text>
</comment>
<keyword evidence="5 6" id="KW-0694">RNA-binding</keyword>
<dbReference type="GO" id="GO:0004526">
    <property type="term" value="F:ribonuclease P activity"/>
    <property type="evidence" value="ECO:0007669"/>
    <property type="project" value="UniProtKB-UniRule"/>
</dbReference>
<evidence type="ECO:0000313" key="9">
    <source>
        <dbReference type="Proteomes" id="UP000177958"/>
    </source>
</evidence>
<dbReference type="PANTHER" id="PTHR33992:SF1">
    <property type="entry name" value="RIBONUCLEASE P PROTEIN COMPONENT"/>
    <property type="match status" value="1"/>
</dbReference>
<accession>A0A1F6DAM3</accession>
<keyword evidence="1 6" id="KW-0819">tRNA processing</keyword>
<protein>
    <recommendedName>
        <fullName evidence="6 7">Ribonuclease P protein component</fullName>
        <shortName evidence="6">RNase P protein</shortName>
        <shortName evidence="6">RNaseP protein</shortName>
        <ecNumber evidence="6 7">3.1.26.5</ecNumber>
    </recommendedName>
    <alternativeName>
        <fullName evidence="6">Protein C5</fullName>
    </alternativeName>
</protein>
<evidence type="ECO:0000256" key="2">
    <source>
        <dbReference type="ARBA" id="ARBA00022722"/>
    </source>
</evidence>
<keyword evidence="2 6" id="KW-0540">Nuclease</keyword>
<evidence type="ECO:0000256" key="3">
    <source>
        <dbReference type="ARBA" id="ARBA00022759"/>
    </source>
</evidence>
<dbReference type="Pfam" id="PF00825">
    <property type="entry name" value="Ribonuclease_P"/>
    <property type="match status" value="1"/>
</dbReference>
<keyword evidence="4 6" id="KW-0378">Hydrolase</keyword>
<dbReference type="GO" id="GO:0042781">
    <property type="term" value="F:3'-tRNA processing endoribonuclease activity"/>
    <property type="evidence" value="ECO:0007669"/>
    <property type="project" value="TreeGrafter"/>
</dbReference>
<dbReference type="GO" id="GO:0001682">
    <property type="term" value="P:tRNA 5'-leader removal"/>
    <property type="evidence" value="ECO:0007669"/>
    <property type="project" value="UniProtKB-UniRule"/>
</dbReference>
<dbReference type="Gene3D" id="3.30.230.10">
    <property type="match status" value="1"/>
</dbReference>
<dbReference type="AlphaFoldDB" id="A0A1F6DAM3"/>
<evidence type="ECO:0000256" key="6">
    <source>
        <dbReference type="HAMAP-Rule" id="MF_00227"/>
    </source>
</evidence>
<dbReference type="GO" id="GO:0000049">
    <property type="term" value="F:tRNA binding"/>
    <property type="evidence" value="ECO:0007669"/>
    <property type="project" value="UniProtKB-UniRule"/>
</dbReference>
<evidence type="ECO:0000256" key="4">
    <source>
        <dbReference type="ARBA" id="ARBA00022801"/>
    </source>
</evidence>
<comment type="catalytic activity">
    <reaction evidence="6">
        <text>Endonucleolytic cleavage of RNA, removing 5'-extranucleotides from tRNA precursor.</text>
        <dbReference type="EC" id="3.1.26.5"/>
    </reaction>
</comment>
<dbReference type="EMBL" id="MFKX01000003">
    <property type="protein sequence ID" value="OGG58456.1"/>
    <property type="molecule type" value="Genomic_DNA"/>
</dbReference>
<gene>
    <name evidence="6" type="primary">rnpA</name>
    <name evidence="8" type="ORF">A2853_02045</name>
</gene>
<keyword evidence="3 6" id="KW-0255">Endonuclease</keyword>
<evidence type="ECO:0000256" key="1">
    <source>
        <dbReference type="ARBA" id="ARBA00022694"/>
    </source>
</evidence>
<dbReference type="EC" id="3.1.26.5" evidence="6 7"/>
<organism evidence="8 9">
    <name type="scientific">Candidatus Kaiserbacteria bacterium RIFCSPHIGHO2_01_FULL_55_17</name>
    <dbReference type="NCBI Taxonomy" id="1798484"/>
    <lineage>
        <taxon>Bacteria</taxon>
        <taxon>Candidatus Kaiseribacteriota</taxon>
    </lineage>
</organism>
<evidence type="ECO:0000313" key="8">
    <source>
        <dbReference type="EMBL" id="OGG58456.1"/>
    </source>
</evidence>
<dbReference type="SUPFAM" id="SSF54211">
    <property type="entry name" value="Ribosomal protein S5 domain 2-like"/>
    <property type="match status" value="1"/>
</dbReference>